<comment type="caution">
    <text evidence="2">The sequence shown here is derived from an EMBL/GenBank/DDBJ whole genome shotgun (WGS) entry which is preliminary data.</text>
</comment>
<dbReference type="Gene3D" id="3.90.1200.10">
    <property type="match status" value="1"/>
</dbReference>
<evidence type="ECO:0000259" key="1">
    <source>
        <dbReference type="Pfam" id="PF01636"/>
    </source>
</evidence>
<organism evidence="2 3">
    <name type="scientific">Kineosporia babensis</name>
    <dbReference type="NCBI Taxonomy" id="499548"/>
    <lineage>
        <taxon>Bacteria</taxon>
        <taxon>Bacillati</taxon>
        <taxon>Actinomycetota</taxon>
        <taxon>Actinomycetes</taxon>
        <taxon>Kineosporiales</taxon>
        <taxon>Kineosporiaceae</taxon>
        <taxon>Kineosporia</taxon>
    </lineage>
</organism>
<reference evidence="2" key="1">
    <citation type="submission" date="2021-11" db="EMBL/GenBank/DDBJ databases">
        <title>Streptomyces corallinus and Kineosporia corallina sp. nov., two new coral-derived marine actinobacteria.</title>
        <authorList>
            <person name="Buangrab K."/>
            <person name="Sutthacheep M."/>
            <person name="Yeemin T."/>
            <person name="Harunari E."/>
            <person name="Igarashi Y."/>
            <person name="Sripreechasak P."/>
            <person name="Kanchanasin P."/>
            <person name="Tanasupawat S."/>
            <person name="Phongsopitanun W."/>
        </authorList>
    </citation>
    <scope>NUCLEOTIDE SEQUENCE</scope>
    <source>
        <strain evidence="2">JCM 31032</strain>
    </source>
</reference>
<dbReference type="EMBL" id="JAJOMB010000002">
    <property type="protein sequence ID" value="MCD5310253.1"/>
    <property type="molecule type" value="Genomic_DNA"/>
</dbReference>
<dbReference type="RefSeq" id="WP_231439179.1">
    <property type="nucleotide sequence ID" value="NZ_JAJOMB010000002.1"/>
</dbReference>
<feature type="domain" description="Aminoglycoside phosphotransferase" evidence="1">
    <location>
        <begin position="72"/>
        <end position="207"/>
    </location>
</feature>
<gene>
    <name evidence="2" type="ORF">LR394_05045</name>
</gene>
<dbReference type="AlphaFoldDB" id="A0A9X1N9Y0"/>
<dbReference type="InterPro" id="IPR011009">
    <property type="entry name" value="Kinase-like_dom_sf"/>
</dbReference>
<dbReference type="InterPro" id="IPR002575">
    <property type="entry name" value="Aminoglycoside_PTrfase"/>
</dbReference>
<evidence type="ECO:0000313" key="2">
    <source>
        <dbReference type="EMBL" id="MCD5310253.1"/>
    </source>
</evidence>
<protein>
    <submittedName>
        <fullName evidence="2">Aminoglycoside phosphotransferase family protein</fullName>
    </submittedName>
</protein>
<accession>A0A9X1N9Y0</accession>
<proteinExistence type="predicted"/>
<dbReference type="Proteomes" id="UP001138997">
    <property type="component" value="Unassembled WGS sequence"/>
</dbReference>
<dbReference type="Pfam" id="PF01636">
    <property type="entry name" value="APH"/>
    <property type="match status" value="1"/>
</dbReference>
<dbReference type="SUPFAM" id="SSF56112">
    <property type="entry name" value="Protein kinase-like (PK-like)"/>
    <property type="match status" value="1"/>
</dbReference>
<name>A0A9X1N9Y0_9ACTN</name>
<sequence length="297" mass="33261">MHSDRIADTRAWARSVLGPVELLELKVRPWAVTWQAGPAFVKASTVHTGHEAAVLQVLTRACPQLVPDLIAADPPHHRLIVASAGTVLRELHSGEKFDLAVWIPLVQQFAQLQRAVMPYVDELLAQGVPDERPHRHLDLLQDFVTAPQLPPAERDRLARIAEKWDAGRQWLVPPSLQHGDLHDNNVAVDAAGVSRFFDFGDSSVAHPFSTMDLPLSFAQEDKVDTRRLEDAYLEVFTDLAPLSELRAELQAVIAVAPLQRARNWLRALSTDTPGVAWDPKAAQEWDHPIEYWLNCLR</sequence>
<evidence type="ECO:0000313" key="3">
    <source>
        <dbReference type="Proteomes" id="UP001138997"/>
    </source>
</evidence>
<keyword evidence="3" id="KW-1185">Reference proteome</keyword>